<accession>A0ABT3AZZ7</accession>
<dbReference type="EMBL" id="JAOWRF010000184">
    <property type="protein sequence ID" value="MCV3214305.1"/>
    <property type="molecule type" value="Genomic_DNA"/>
</dbReference>
<dbReference type="Proteomes" id="UP001526143">
    <property type="component" value="Unassembled WGS sequence"/>
</dbReference>
<sequence>MQAAHCAMVVALHNFPDDPELESARQHLEKAIALSHEYRKVRNSIFWNVLPLKAKKRIRYSCNQLAFDVYSHMIDLAHLLNQYAALQNSHMLTAPKSWQELVNNLAHAFRWIEREHPTEINSLQLSLPSVTQPVLED</sequence>
<protein>
    <submittedName>
        <fullName evidence="1">Uncharacterized protein</fullName>
    </submittedName>
</protein>
<gene>
    <name evidence="1" type="ORF">OGM63_12410</name>
</gene>
<evidence type="ECO:0000313" key="1">
    <source>
        <dbReference type="EMBL" id="MCV3214305.1"/>
    </source>
</evidence>
<dbReference type="RefSeq" id="WP_263745881.1">
    <property type="nucleotide sequence ID" value="NZ_JAOWRF010000184.1"/>
</dbReference>
<keyword evidence="2" id="KW-1185">Reference proteome</keyword>
<name>A0ABT3AZZ7_9CYAN</name>
<organism evidence="1 2">
    <name type="scientific">Plectonema radiosum NIES-515</name>
    <dbReference type="NCBI Taxonomy" id="2986073"/>
    <lineage>
        <taxon>Bacteria</taxon>
        <taxon>Bacillati</taxon>
        <taxon>Cyanobacteriota</taxon>
        <taxon>Cyanophyceae</taxon>
        <taxon>Oscillatoriophycideae</taxon>
        <taxon>Oscillatoriales</taxon>
        <taxon>Microcoleaceae</taxon>
        <taxon>Plectonema</taxon>
    </lineage>
</organism>
<reference evidence="1 2" key="1">
    <citation type="submission" date="2022-10" db="EMBL/GenBank/DDBJ databases">
        <title>Identification of biosynthetic pathway for the production of the potent trypsin inhibitor radiosumin.</title>
        <authorList>
            <person name="Fewer D.P."/>
            <person name="Delbaje E."/>
            <person name="Ouyang X."/>
            <person name="Agostino P.D."/>
            <person name="Wahlsten M."/>
            <person name="Jokela J."/>
            <person name="Permi P."/>
            <person name="Haapaniemi E."/>
            <person name="Koistinen H."/>
        </authorList>
    </citation>
    <scope>NUCLEOTIDE SEQUENCE [LARGE SCALE GENOMIC DNA]</scope>
    <source>
        <strain evidence="1 2">NIES-515</strain>
    </source>
</reference>
<evidence type="ECO:0000313" key="2">
    <source>
        <dbReference type="Proteomes" id="UP001526143"/>
    </source>
</evidence>
<proteinExistence type="predicted"/>
<comment type="caution">
    <text evidence="1">The sequence shown here is derived from an EMBL/GenBank/DDBJ whole genome shotgun (WGS) entry which is preliminary data.</text>
</comment>